<dbReference type="AlphaFoldDB" id="A0A0L6UCN6"/>
<dbReference type="Proteomes" id="UP000037035">
    <property type="component" value="Unassembled WGS sequence"/>
</dbReference>
<sequence length="74" mass="8636">KALKFEQKSPSKKIKLCYTMFKKNSNLTTRKKNIHNEEAMWFVMTLATLGGPIQHLEIYLTWADIPGNPRAERE</sequence>
<evidence type="ECO:0000313" key="1">
    <source>
        <dbReference type="EMBL" id="KNZ45987.1"/>
    </source>
</evidence>
<name>A0A0L6UCN6_9BASI</name>
<dbReference type="VEuPathDB" id="FungiDB:VP01_7642g1"/>
<gene>
    <name evidence="1" type="ORF">VP01_7642g1</name>
</gene>
<proteinExistence type="predicted"/>
<feature type="non-terminal residue" evidence="1">
    <location>
        <position position="1"/>
    </location>
</feature>
<accession>A0A0L6UCN6</accession>
<reference evidence="1 2" key="1">
    <citation type="submission" date="2015-08" db="EMBL/GenBank/DDBJ databases">
        <title>Next Generation Sequencing and Analysis of the Genome of Puccinia sorghi L Schw, the Causal Agent of Maize Common Rust.</title>
        <authorList>
            <person name="Rochi L."/>
            <person name="Burguener G."/>
            <person name="Darino M."/>
            <person name="Turjanski A."/>
            <person name="Kreff E."/>
            <person name="Dieguez M.J."/>
            <person name="Sacco F."/>
        </authorList>
    </citation>
    <scope>NUCLEOTIDE SEQUENCE [LARGE SCALE GENOMIC DNA]</scope>
    <source>
        <strain evidence="1 2">RO10H11247</strain>
    </source>
</reference>
<protein>
    <submittedName>
        <fullName evidence="1">Uncharacterized protein</fullName>
    </submittedName>
</protein>
<dbReference type="EMBL" id="LAVV01013097">
    <property type="protein sequence ID" value="KNZ45987.1"/>
    <property type="molecule type" value="Genomic_DNA"/>
</dbReference>
<evidence type="ECO:0000313" key="2">
    <source>
        <dbReference type="Proteomes" id="UP000037035"/>
    </source>
</evidence>
<keyword evidence="2" id="KW-1185">Reference proteome</keyword>
<comment type="caution">
    <text evidence="1">The sequence shown here is derived from an EMBL/GenBank/DDBJ whole genome shotgun (WGS) entry which is preliminary data.</text>
</comment>
<organism evidence="1 2">
    <name type="scientific">Puccinia sorghi</name>
    <dbReference type="NCBI Taxonomy" id="27349"/>
    <lineage>
        <taxon>Eukaryota</taxon>
        <taxon>Fungi</taxon>
        <taxon>Dikarya</taxon>
        <taxon>Basidiomycota</taxon>
        <taxon>Pucciniomycotina</taxon>
        <taxon>Pucciniomycetes</taxon>
        <taxon>Pucciniales</taxon>
        <taxon>Pucciniaceae</taxon>
        <taxon>Puccinia</taxon>
    </lineage>
</organism>